<proteinExistence type="predicted"/>
<sequence>MCEVTVGRIDDAGLATLQQRLHPGVPVTGAPELVAPPETSW</sequence>
<organism evidence="1 2">
    <name type="scientific">Rhodococcoides kroppenstedtii</name>
    <dbReference type="NCBI Taxonomy" id="293050"/>
    <lineage>
        <taxon>Bacteria</taxon>
        <taxon>Bacillati</taxon>
        <taxon>Actinomycetota</taxon>
        <taxon>Actinomycetes</taxon>
        <taxon>Mycobacteriales</taxon>
        <taxon>Nocardiaceae</taxon>
        <taxon>Rhodococcoides</taxon>
    </lineage>
</organism>
<protein>
    <submittedName>
        <fullName evidence="1">Uncharacterized protein</fullName>
    </submittedName>
</protein>
<gene>
    <name evidence="1" type="ORF">SAMN05444374_101440</name>
</gene>
<name>A0A1I0SKR5_9NOCA</name>
<evidence type="ECO:0000313" key="2">
    <source>
        <dbReference type="Proteomes" id="UP000182054"/>
    </source>
</evidence>
<accession>A0A1I0SKR5</accession>
<evidence type="ECO:0000313" key="1">
    <source>
        <dbReference type="EMBL" id="SFA40090.1"/>
    </source>
</evidence>
<dbReference type="EMBL" id="FOJN01000001">
    <property type="protein sequence ID" value="SFA40090.1"/>
    <property type="molecule type" value="Genomic_DNA"/>
</dbReference>
<reference evidence="1 2" key="1">
    <citation type="submission" date="2016-10" db="EMBL/GenBank/DDBJ databases">
        <authorList>
            <person name="de Groot N.N."/>
        </authorList>
    </citation>
    <scope>NUCLEOTIDE SEQUENCE [LARGE SCALE GENOMIC DNA]</scope>
    <source>
        <strain evidence="1 2">DSM 44908</strain>
    </source>
</reference>
<dbReference type="Proteomes" id="UP000182054">
    <property type="component" value="Unassembled WGS sequence"/>
</dbReference>
<dbReference type="AlphaFoldDB" id="A0A1I0SKR5"/>